<dbReference type="InterPro" id="IPR036259">
    <property type="entry name" value="MFS_trans_sf"/>
</dbReference>
<evidence type="ECO:0000256" key="5">
    <source>
        <dbReference type="SAM" id="Phobius"/>
    </source>
</evidence>
<feature type="transmembrane region" description="Helical" evidence="5">
    <location>
        <begin position="149"/>
        <end position="170"/>
    </location>
</feature>
<feature type="transmembrane region" description="Helical" evidence="5">
    <location>
        <begin position="354"/>
        <end position="374"/>
    </location>
</feature>
<dbReference type="Proteomes" id="UP000025227">
    <property type="component" value="Unplaced"/>
</dbReference>
<feature type="transmembrane region" description="Helical" evidence="5">
    <location>
        <begin position="12"/>
        <end position="30"/>
    </location>
</feature>
<dbReference type="AlphaFoldDB" id="A0A7I4YGH7"/>
<feature type="transmembrane region" description="Helical" evidence="5">
    <location>
        <begin position="451"/>
        <end position="470"/>
    </location>
</feature>
<feature type="transmembrane region" description="Helical" evidence="5">
    <location>
        <begin position="318"/>
        <end position="342"/>
    </location>
</feature>
<dbReference type="WBParaSite" id="HCON_00087795-00001">
    <property type="protein sequence ID" value="HCON_00087795-00001"/>
    <property type="gene ID" value="HCON_00087795"/>
</dbReference>
<dbReference type="OMA" id="ITWDACY"/>
<evidence type="ECO:0000256" key="2">
    <source>
        <dbReference type="ARBA" id="ARBA00022692"/>
    </source>
</evidence>
<keyword evidence="3 5" id="KW-1133">Transmembrane helix</keyword>
<accession>A0A7I4YGH7</accession>
<evidence type="ECO:0000313" key="7">
    <source>
        <dbReference type="Proteomes" id="UP000025227"/>
    </source>
</evidence>
<feature type="domain" description="Major facilitator superfamily (MFS) profile" evidence="6">
    <location>
        <begin position="56"/>
        <end position="474"/>
    </location>
</feature>
<dbReference type="SUPFAM" id="SSF103473">
    <property type="entry name" value="MFS general substrate transporter"/>
    <property type="match status" value="1"/>
</dbReference>
<feature type="transmembrane region" description="Helical" evidence="5">
    <location>
        <begin position="95"/>
        <end position="113"/>
    </location>
</feature>
<keyword evidence="4 5" id="KW-0472">Membrane</keyword>
<feature type="transmembrane region" description="Helical" evidence="5">
    <location>
        <begin position="182"/>
        <end position="202"/>
    </location>
</feature>
<dbReference type="OrthoDB" id="3936150at2759"/>
<dbReference type="InterPro" id="IPR020846">
    <property type="entry name" value="MFS_dom"/>
</dbReference>
<keyword evidence="7" id="KW-1185">Reference proteome</keyword>
<protein>
    <submittedName>
        <fullName evidence="8">MFS domain-containing protein</fullName>
    </submittedName>
</protein>
<feature type="transmembrane region" description="Helical" evidence="5">
    <location>
        <begin position="125"/>
        <end position="143"/>
    </location>
</feature>
<evidence type="ECO:0000256" key="3">
    <source>
        <dbReference type="ARBA" id="ARBA00022989"/>
    </source>
</evidence>
<organism evidence="7 8">
    <name type="scientific">Haemonchus contortus</name>
    <name type="common">Barber pole worm</name>
    <dbReference type="NCBI Taxonomy" id="6289"/>
    <lineage>
        <taxon>Eukaryota</taxon>
        <taxon>Metazoa</taxon>
        <taxon>Ecdysozoa</taxon>
        <taxon>Nematoda</taxon>
        <taxon>Chromadorea</taxon>
        <taxon>Rhabditida</taxon>
        <taxon>Rhabditina</taxon>
        <taxon>Rhabditomorpha</taxon>
        <taxon>Strongyloidea</taxon>
        <taxon>Trichostrongylidae</taxon>
        <taxon>Haemonchus</taxon>
    </lineage>
</organism>
<dbReference type="GO" id="GO:0022857">
    <property type="term" value="F:transmembrane transporter activity"/>
    <property type="evidence" value="ECO:0007669"/>
    <property type="project" value="InterPro"/>
</dbReference>
<dbReference type="Gene3D" id="1.20.1250.20">
    <property type="entry name" value="MFS general substrate transporter like domains"/>
    <property type="match status" value="1"/>
</dbReference>
<evidence type="ECO:0000256" key="1">
    <source>
        <dbReference type="ARBA" id="ARBA00004141"/>
    </source>
</evidence>
<evidence type="ECO:0000259" key="6">
    <source>
        <dbReference type="PROSITE" id="PS50850"/>
    </source>
</evidence>
<dbReference type="PROSITE" id="PS50850">
    <property type="entry name" value="MFS"/>
    <property type="match status" value="1"/>
</dbReference>
<dbReference type="InterPro" id="IPR005828">
    <property type="entry name" value="MFS_sugar_transport-like"/>
</dbReference>
<keyword evidence="2 5" id="KW-0812">Transmembrane</keyword>
<feature type="transmembrane region" description="Helical" evidence="5">
    <location>
        <begin position="286"/>
        <end position="306"/>
    </location>
</feature>
<dbReference type="GO" id="GO:0016020">
    <property type="term" value="C:membrane"/>
    <property type="evidence" value="ECO:0007669"/>
    <property type="project" value="UniProtKB-SubCell"/>
</dbReference>
<evidence type="ECO:0000313" key="8">
    <source>
        <dbReference type="WBParaSite" id="HCON_00087795-00001"/>
    </source>
</evidence>
<sequence length="506" mass="57290">MASCLNINRFHVVCFLLWQCALFYCCQQIFPIFFNFMPQRICEDAEFRFTKDRCQLTPVEQCEELRNCSRVGIVKPPFHSMVEEFDLYCDKAYDATLVATIQFLGVLAGTMIYGHLGDRFGRRPVSFCGILIGITFGVASGFAPSWQVFAMLRFVCGTSVACILVVFYTYIIELIRPEQRVFMRSFFNWGYARIVFTLTCMLCDHWRSAAIATAMLASPTLLAIAFYLPETPKWYASKGRMKEAREAEKRLCYLSGKKSERAAEVSQETSDSKKYTAKHLVQDRHLATRTAILCSLWFATSLSAFGSDLNSGNLLGNFYVNQIASAMMIAFTKIFVFLLDTYWSSFDRRKLHQIPQVLVIVCYSIIMCLQMFVPEKNCDGNNWKDWIIIITNIIGISFIEITWDSCYLVAAECFPTHIRTIGMGTCSLSARIGALIAPQMAYLSIIYQPAPYIVVVCVGLIALGISIAFLPNTKGVDLAHIGKDTKNVTVQKMQAFQNGHNIVDRF</sequence>
<dbReference type="PANTHER" id="PTHR24064">
    <property type="entry name" value="SOLUTE CARRIER FAMILY 22 MEMBER"/>
    <property type="match status" value="1"/>
</dbReference>
<feature type="transmembrane region" description="Helical" evidence="5">
    <location>
        <begin position="386"/>
        <end position="409"/>
    </location>
</feature>
<comment type="subcellular location">
    <subcellularLocation>
        <location evidence="1">Membrane</location>
        <topology evidence="1">Multi-pass membrane protein</topology>
    </subcellularLocation>
</comment>
<name>A0A7I4YGH7_HAECO</name>
<feature type="transmembrane region" description="Helical" evidence="5">
    <location>
        <begin position="208"/>
        <end position="228"/>
    </location>
</feature>
<reference evidence="8" key="1">
    <citation type="submission" date="2020-12" db="UniProtKB">
        <authorList>
            <consortium name="WormBaseParasite"/>
        </authorList>
    </citation>
    <scope>IDENTIFICATION</scope>
    <source>
        <strain evidence="8">MHco3</strain>
    </source>
</reference>
<proteinExistence type="predicted"/>
<evidence type="ECO:0000256" key="4">
    <source>
        <dbReference type="ARBA" id="ARBA00023136"/>
    </source>
</evidence>
<dbReference type="Pfam" id="PF00083">
    <property type="entry name" value="Sugar_tr"/>
    <property type="match status" value="1"/>
</dbReference>